<keyword evidence="1" id="KW-0472">Membrane</keyword>
<keyword evidence="1" id="KW-1133">Transmembrane helix</keyword>
<name>A0A919W3Z1_9ACTN</name>
<evidence type="ECO:0000313" key="2">
    <source>
        <dbReference type="EMBL" id="GIM78838.1"/>
    </source>
</evidence>
<reference evidence="2" key="1">
    <citation type="submission" date="2021-03" db="EMBL/GenBank/DDBJ databases">
        <title>Whole genome shotgun sequence of Actinoplanes auranticolor NBRC 12245.</title>
        <authorList>
            <person name="Komaki H."/>
            <person name="Tamura T."/>
        </authorList>
    </citation>
    <scope>NUCLEOTIDE SEQUENCE</scope>
    <source>
        <strain evidence="2">NBRC 12245</strain>
    </source>
</reference>
<dbReference type="RefSeq" id="WP_212994071.1">
    <property type="nucleotide sequence ID" value="NZ_BAABEA010000002.1"/>
</dbReference>
<proteinExistence type="predicted"/>
<evidence type="ECO:0000313" key="3">
    <source>
        <dbReference type="Proteomes" id="UP000681340"/>
    </source>
</evidence>
<sequence length="154" mass="16815">MITYYRDPDVLVTSTGVRMSGREYRLSDFAQVWHRQGRRSWSAVAGRGVLGIAMIVPLVIGAVGVLVALVINASTAATVALIGGGILIGLAAAPLSDILLEFVDRSYDKGSRRREIWARIRGSEVLLLDTDNAQRFGQIYRALQRALDHDALAH</sequence>
<evidence type="ECO:0000256" key="1">
    <source>
        <dbReference type="SAM" id="Phobius"/>
    </source>
</evidence>
<dbReference type="Pfam" id="PF19744">
    <property type="entry name" value="DUF6232"/>
    <property type="match status" value="1"/>
</dbReference>
<protein>
    <submittedName>
        <fullName evidence="2">Uncharacterized protein</fullName>
    </submittedName>
</protein>
<gene>
    <name evidence="2" type="ORF">Aau02nite_82810</name>
</gene>
<dbReference type="EMBL" id="BOQL01000077">
    <property type="protein sequence ID" value="GIM78838.1"/>
    <property type="molecule type" value="Genomic_DNA"/>
</dbReference>
<accession>A0A919W3Z1</accession>
<dbReference type="InterPro" id="IPR045629">
    <property type="entry name" value="DUF6232"/>
</dbReference>
<keyword evidence="1" id="KW-0812">Transmembrane</keyword>
<feature type="transmembrane region" description="Helical" evidence="1">
    <location>
        <begin position="77"/>
        <end position="103"/>
    </location>
</feature>
<keyword evidence="3" id="KW-1185">Reference proteome</keyword>
<feature type="transmembrane region" description="Helical" evidence="1">
    <location>
        <begin position="48"/>
        <end position="71"/>
    </location>
</feature>
<organism evidence="2 3">
    <name type="scientific">Actinoplanes auranticolor</name>
    <dbReference type="NCBI Taxonomy" id="47988"/>
    <lineage>
        <taxon>Bacteria</taxon>
        <taxon>Bacillati</taxon>
        <taxon>Actinomycetota</taxon>
        <taxon>Actinomycetes</taxon>
        <taxon>Micromonosporales</taxon>
        <taxon>Micromonosporaceae</taxon>
        <taxon>Actinoplanes</taxon>
    </lineage>
</organism>
<dbReference type="AlphaFoldDB" id="A0A919W3Z1"/>
<comment type="caution">
    <text evidence="2">The sequence shown here is derived from an EMBL/GenBank/DDBJ whole genome shotgun (WGS) entry which is preliminary data.</text>
</comment>
<dbReference type="Proteomes" id="UP000681340">
    <property type="component" value="Unassembled WGS sequence"/>
</dbReference>